<dbReference type="InterPro" id="IPR036570">
    <property type="entry name" value="HORMA_dom_sf"/>
</dbReference>
<evidence type="ECO:0000313" key="7">
    <source>
        <dbReference type="EMBL" id="GFO47589.1"/>
    </source>
</evidence>
<dbReference type="AlphaFoldDB" id="A0AAV4DTN4"/>
<keyword evidence="3 4" id="KW-0072">Autophagy</keyword>
<evidence type="ECO:0000256" key="2">
    <source>
        <dbReference type="ARBA" id="ARBA00007341"/>
    </source>
</evidence>
<evidence type="ECO:0000256" key="5">
    <source>
        <dbReference type="SAM" id="MobiDB-lite"/>
    </source>
</evidence>
<dbReference type="GO" id="GO:0000407">
    <property type="term" value="C:phagophore assembly site"/>
    <property type="evidence" value="ECO:0007669"/>
    <property type="project" value="UniProtKB-SubCell"/>
</dbReference>
<feature type="region of interest" description="Disordered" evidence="5">
    <location>
        <begin position="471"/>
        <end position="490"/>
    </location>
</feature>
<dbReference type="GO" id="GO:1990316">
    <property type="term" value="C:Atg1/ULK1 kinase complex"/>
    <property type="evidence" value="ECO:0007669"/>
    <property type="project" value="InterPro"/>
</dbReference>
<comment type="subcellular location">
    <subcellularLocation>
        <location evidence="1">Preautophagosomal structure</location>
    </subcellularLocation>
</comment>
<dbReference type="GO" id="GO:0005829">
    <property type="term" value="C:cytosol"/>
    <property type="evidence" value="ECO:0007669"/>
    <property type="project" value="TreeGrafter"/>
</dbReference>
<evidence type="ECO:0000313" key="8">
    <source>
        <dbReference type="Proteomes" id="UP000735302"/>
    </source>
</evidence>
<evidence type="ECO:0000256" key="4">
    <source>
        <dbReference type="RuleBase" id="RU361214"/>
    </source>
</evidence>
<dbReference type="InterPro" id="IPR040182">
    <property type="entry name" value="ATG13"/>
</dbReference>
<comment type="caution">
    <text evidence="7">The sequence shown here is derived from an EMBL/GenBank/DDBJ whole genome shotgun (WGS) entry which is preliminary data.</text>
</comment>
<evidence type="ECO:0000259" key="6">
    <source>
        <dbReference type="Pfam" id="PF10033"/>
    </source>
</evidence>
<evidence type="ECO:0000256" key="3">
    <source>
        <dbReference type="ARBA" id="ARBA00023006"/>
    </source>
</evidence>
<reference evidence="7 8" key="1">
    <citation type="journal article" date="2021" name="Elife">
        <title>Chloroplast acquisition without the gene transfer in kleptoplastic sea slugs, Plakobranchus ocellatus.</title>
        <authorList>
            <person name="Maeda T."/>
            <person name="Takahashi S."/>
            <person name="Yoshida T."/>
            <person name="Shimamura S."/>
            <person name="Takaki Y."/>
            <person name="Nagai Y."/>
            <person name="Toyoda A."/>
            <person name="Suzuki Y."/>
            <person name="Arimoto A."/>
            <person name="Ishii H."/>
            <person name="Satoh N."/>
            <person name="Nishiyama T."/>
            <person name="Hasebe M."/>
            <person name="Maruyama T."/>
            <person name="Minagawa J."/>
            <person name="Obokata J."/>
            <person name="Shigenobu S."/>
        </authorList>
    </citation>
    <scope>NUCLEOTIDE SEQUENCE [LARGE SCALE GENOMIC DNA]</scope>
</reference>
<organism evidence="7 8">
    <name type="scientific">Plakobranchus ocellatus</name>
    <dbReference type="NCBI Taxonomy" id="259542"/>
    <lineage>
        <taxon>Eukaryota</taxon>
        <taxon>Metazoa</taxon>
        <taxon>Spiralia</taxon>
        <taxon>Lophotrochozoa</taxon>
        <taxon>Mollusca</taxon>
        <taxon>Gastropoda</taxon>
        <taxon>Heterobranchia</taxon>
        <taxon>Euthyneura</taxon>
        <taxon>Panpulmonata</taxon>
        <taxon>Sacoglossa</taxon>
        <taxon>Placobranchoidea</taxon>
        <taxon>Plakobranchidae</taxon>
        <taxon>Plakobranchus</taxon>
    </lineage>
</organism>
<dbReference type="GO" id="GO:0034727">
    <property type="term" value="P:piecemeal microautophagy of the nucleus"/>
    <property type="evidence" value="ECO:0007669"/>
    <property type="project" value="TreeGrafter"/>
</dbReference>
<dbReference type="InterPro" id="IPR018731">
    <property type="entry name" value="Atg13_N"/>
</dbReference>
<dbReference type="PANTHER" id="PTHR13430">
    <property type="match status" value="1"/>
</dbReference>
<feature type="region of interest" description="Disordered" evidence="5">
    <location>
        <begin position="226"/>
        <end position="254"/>
    </location>
</feature>
<name>A0AAV4DTN4_9GAST</name>
<protein>
    <recommendedName>
        <fullName evidence="4">Autophagy-related protein 13</fullName>
    </recommendedName>
</protein>
<dbReference type="Proteomes" id="UP000735302">
    <property type="component" value="Unassembled WGS sequence"/>
</dbReference>
<proteinExistence type="inferred from homology"/>
<keyword evidence="8" id="KW-1185">Reference proteome</keyword>
<comment type="similarity">
    <text evidence="2 4">Belongs to the ATG13 family. Metazoan subfamily.</text>
</comment>
<dbReference type="Gene3D" id="3.30.900.10">
    <property type="entry name" value="HORMA domain"/>
    <property type="match status" value="1"/>
</dbReference>
<gene>
    <name evidence="7" type="ORF">PoB_007409400</name>
</gene>
<dbReference type="GO" id="GO:0034497">
    <property type="term" value="P:protein localization to phagophore assembly site"/>
    <property type="evidence" value="ECO:0007669"/>
    <property type="project" value="TreeGrafter"/>
</dbReference>
<feature type="compositionally biased region" description="Acidic residues" evidence="5">
    <location>
        <begin position="473"/>
        <end position="482"/>
    </location>
</feature>
<evidence type="ECO:0000256" key="1">
    <source>
        <dbReference type="ARBA" id="ARBA00004329"/>
    </source>
</evidence>
<feature type="domain" description="Autophagy-related protein 13 N-terminal" evidence="6">
    <location>
        <begin position="96"/>
        <end position="198"/>
    </location>
</feature>
<dbReference type="GO" id="GO:0000423">
    <property type="term" value="P:mitophagy"/>
    <property type="evidence" value="ECO:0007669"/>
    <property type="project" value="TreeGrafter"/>
</dbReference>
<dbReference type="EMBL" id="BLXT01008339">
    <property type="protein sequence ID" value="GFO47589.1"/>
    <property type="molecule type" value="Genomic_DNA"/>
</dbReference>
<dbReference type="Pfam" id="PF10033">
    <property type="entry name" value="ATG13"/>
    <property type="match status" value="1"/>
</dbReference>
<sequence>MAASVSSLEGSLGRDDNLERLFKTFTFKCLQVIIHSRNEANILRSNRESNEYFSVSIPDNPAIEELLKKSLEDVKSFPPKSPICVEVALVTSEGDHMFLETWDLSFNTSSLDMSANRIQHIFTRMGVTLKSLLSSTRVLPAFKLARNQGEKGGGYKLTHRIYTGKPQTHMLGDGFKTVRAGAVPTAHGLLTITVSYRTKLLLSTEMSSPVETAIEVNENHFMKEAHDVKKQNSPRTSKPLPCLSPIKSPDGRPESPYCFAVSPSSLEKEDNAMRARAEAESLPWTKSSILQMDEIPEPVMGAFSRQQQPVHRFSEPEVPFEGLMRKSFLARHEPKGSDKFSEGFEGQGPYDKHEDEKENIPRELAARNVFGARKANLEEEYVMVDRPPFAEEDDPGDVKAFLSTMLRAPKLYDNCTDGGSDNESYPVAGKTGSPSVLSVGQYLSDVGDLVTRLEEDMPVLDEFCNSVINMSEREEDEEEDANDGGITFFS</sequence>
<accession>A0AAV4DTN4</accession>
<feature type="region of interest" description="Disordered" evidence="5">
    <location>
        <begin position="332"/>
        <end position="358"/>
    </location>
</feature>
<feature type="compositionally biased region" description="Basic and acidic residues" evidence="5">
    <location>
        <begin position="332"/>
        <end position="342"/>
    </location>
</feature>
<dbReference type="PANTHER" id="PTHR13430:SF4">
    <property type="entry name" value="AUTOPHAGY-RELATED PROTEIN 13"/>
    <property type="match status" value="1"/>
</dbReference>